<evidence type="ECO:0000256" key="1">
    <source>
        <dbReference type="ARBA" id="ARBA00022614"/>
    </source>
</evidence>
<organism evidence="3">
    <name type="scientific">marine metagenome</name>
    <dbReference type="NCBI Taxonomy" id="408172"/>
    <lineage>
        <taxon>unclassified sequences</taxon>
        <taxon>metagenomes</taxon>
        <taxon>ecological metagenomes</taxon>
    </lineage>
</organism>
<feature type="non-terminal residue" evidence="3">
    <location>
        <position position="254"/>
    </location>
</feature>
<keyword evidence="1" id="KW-0433">Leucine-rich repeat</keyword>
<dbReference type="Gene3D" id="3.80.10.10">
    <property type="entry name" value="Ribonuclease Inhibitor"/>
    <property type="match status" value="1"/>
</dbReference>
<dbReference type="PANTHER" id="PTHR47566:SF1">
    <property type="entry name" value="PROTEIN NUD1"/>
    <property type="match status" value="1"/>
</dbReference>
<evidence type="ECO:0000256" key="2">
    <source>
        <dbReference type="ARBA" id="ARBA00022737"/>
    </source>
</evidence>
<protein>
    <submittedName>
        <fullName evidence="3">Uncharacterized protein</fullName>
    </submittedName>
</protein>
<dbReference type="InterPro" id="IPR052574">
    <property type="entry name" value="CDIRP"/>
</dbReference>
<accession>A0A383A0N0</accession>
<dbReference type="AlphaFoldDB" id="A0A383A0N0"/>
<dbReference type="GO" id="GO:0035591">
    <property type="term" value="F:signaling adaptor activity"/>
    <property type="evidence" value="ECO:0007669"/>
    <property type="project" value="TreeGrafter"/>
</dbReference>
<dbReference type="InterPro" id="IPR032675">
    <property type="entry name" value="LRR_dom_sf"/>
</dbReference>
<feature type="non-terminal residue" evidence="3">
    <location>
        <position position="1"/>
    </location>
</feature>
<sequence>DVLSASQNDDKIAWYEQEGEGGPVQQTYVPDNNFEQALIDLGYDDALDDSVFTENISGVTGLNVDDKEINDLTGIEDFTALTGLGCADNELSSLDLSANTGLTQLSCNTNQLTSLDVSNNTALTYLDCQDNQLTSLDVSSNTALTSLNCEINQLTILDVSANTALTLLYCMGNQLIHLNMKNGVTDGLTSFDATDNSLICIEVNAEDVDYATENWTSENGNIDVGVIFDEYCVPEGYTYISDNNFEQALIGLGY</sequence>
<evidence type="ECO:0000313" key="3">
    <source>
        <dbReference type="EMBL" id="SVE01292.1"/>
    </source>
</evidence>
<dbReference type="SUPFAM" id="SSF52058">
    <property type="entry name" value="L domain-like"/>
    <property type="match status" value="1"/>
</dbReference>
<reference evidence="3" key="1">
    <citation type="submission" date="2018-05" db="EMBL/GenBank/DDBJ databases">
        <authorList>
            <person name="Lanie J.A."/>
            <person name="Ng W.-L."/>
            <person name="Kazmierczak K.M."/>
            <person name="Andrzejewski T.M."/>
            <person name="Davidsen T.M."/>
            <person name="Wayne K.J."/>
            <person name="Tettelin H."/>
            <person name="Glass J.I."/>
            <person name="Rusch D."/>
            <person name="Podicherti R."/>
            <person name="Tsui H.-C.T."/>
            <person name="Winkler M.E."/>
        </authorList>
    </citation>
    <scope>NUCLEOTIDE SEQUENCE</scope>
</reference>
<dbReference type="EMBL" id="UINC01188196">
    <property type="protein sequence ID" value="SVE01292.1"/>
    <property type="molecule type" value="Genomic_DNA"/>
</dbReference>
<proteinExistence type="predicted"/>
<dbReference type="InterPro" id="IPR013211">
    <property type="entry name" value="LVIVD"/>
</dbReference>
<keyword evidence="2" id="KW-0677">Repeat</keyword>
<dbReference type="Pfam" id="PF08309">
    <property type="entry name" value="LVIVD"/>
    <property type="match status" value="1"/>
</dbReference>
<dbReference type="PANTHER" id="PTHR47566">
    <property type="match status" value="1"/>
</dbReference>
<name>A0A383A0N0_9ZZZZ</name>
<gene>
    <name evidence="3" type="ORF">METZ01_LOCUS454146</name>
</gene>